<dbReference type="OrthoDB" id="9812467at2"/>
<evidence type="ECO:0000313" key="2">
    <source>
        <dbReference type="EMBL" id="RLJ60410.1"/>
    </source>
</evidence>
<sequence length="293" mass="32313">MNASFGIDHPLLATHDIDGLRARLISLGFNMTPIGKHPWGTSTSLAMFDGCLIEIMGIYDDTRLDEVPAGEFRFGRHVHDHLQQREGVALSALHSTNSLADAQMAEAAGFTVAGHLEFGRDVTLPDGTAGRTKTTLALLPDAQFPRLSFFLCQQHRPDLIYVPEWLEHPNKVSGICGVNILAHESFHTDLKTRLGGLYGGYTERDGWFQYQTANGILRVLSPVAFERLIGPLPNDLRHEELPCIAGMDLTMNNSIVMATYLKAADLEYQSIEQGFALREAALTANTLLRFLAP</sequence>
<keyword evidence="3" id="KW-1185">Reference proteome</keyword>
<dbReference type="SUPFAM" id="SSF54593">
    <property type="entry name" value="Glyoxalase/Bleomycin resistance protein/Dihydroxybiphenyl dioxygenase"/>
    <property type="match status" value="1"/>
</dbReference>
<organism evidence="2 3">
    <name type="scientific">Litoreibacter meonggei</name>
    <dbReference type="NCBI Taxonomy" id="1049199"/>
    <lineage>
        <taxon>Bacteria</taxon>
        <taxon>Pseudomonadati</taxon>
        <taxon>Pseudomonadota</taxon>
        <taxon>Alphaproteobacteria</taxon>
        <taxon>Rhodobacterales</taxon>
        <taxon>Roseobacteraceae</taxon>
        <taxon>Litoreibacter</taxon>
    </lineage>
</organism>
<dbReference type="PANTHER" id="PTHR40265:SF1">
    <property type="entry name" value="GLYOXALASE-LIKE DOMAIN-CONTAINING PROTEIN"/>
    <property type="match status" value="1"/>
</dbReference>
<dbReference type="EMBL" id="RCCE01000001">
    <property type="protein sequence ID" value="RLJ60410.1"/>
    <property type="molecule type" value="Genomic_DNA"/>
</dbReference>
<proteinExistence type="predicted"/>
<dbReference type="Pfam" id="PF13468">
    <property type="entry name" value="Glyoxalase_3"/>
    <property type="match status" value="1"/>
</dbReference>
<dbReference type="Gene3D" id="3.10.180.10">
    <property type="entry name" value="2,3-Dihydroxybiphenyl 1,2-Dioxygenase, domain 1"/>
    <property type="match status" value="1"/>
</dbReference>
<reference evidence="2 3" key="1">
    <citation type="submission" date="2018-10" db="EMBL/GenBank/DDBJ databases">
        <title>Genomic Encyclopedia of Archaeal and Bacterial Type Strains, Phase II (KMG-II): from individual species to whole genera.</title>
        <authorList>
            <person name="Goeker M."/>
        </authorList>
    </citation>
    <scope>NUCLEOTIDE SEQUENCE [LARGE SCALE GENOMIC DNA]</scope>
    <source>
        <strain evidence="2 3">DSM 29466</strain>
    </source>
</reference>
<dbReference type="PANTHER" id="PTHR40265">
    <property type="entry name" value="BLL2707 PROTEIN"/>
    <property type="match status" value="1"/>
</dbReference>
<feature type="domain" description="Glyoxalase-like" evidence="1">
    <location>
        <begin position="7"/>
        <end position="184"/>
    </location>
</feature>
<accession>A0A497X5B3</accession>
<protein>
    <submittedName>
        <fullName evidence="2">Glyoxalase-like protein</fullName>
    </submittedName>
</protein>
<comment type="caution">
    <text evidence="2">The sequence shown here is derived from an EMBL/GenBank/DDBJ whole genome shotgun (WGS) entry which is preliminary data.</text>
</comment>
<gene>
    <name evidence="2" type="ORF">BCF46_0609</name>
</gene>
<dbReference type="AlphaFoldDB" id="A0A497X5B3"/>
<evidence type="ECO:0000313" key="3">
    <source>
        <dbReference type="Proteomes" id="UP000269157"/>
    </source>
</evidence>
<dbReference type="InterPro" id="IPR029068">
    <property type="entry name" value="Glyas_Bleomycin-R_OHBP_Dase"/>
</dbReference>
<dbReference type="Proteomes" id="UP000269157">
    <property type="component" value="Unassembled WGS sequence"/>
</dbReference>
<evidence type="ECO:0000259" key="1">
    <source>
        <dbReference type="Pfam" id="PF13468"/>
    </source>
</evidence>
<name>A0A497X5B3_9RHOB</name>
<dbReference type="InterPro" id="IPR025870">
    <property type="entry name" value="Glyoxalase-like_dom"/>
</dbReference>
<dbReference type="RefSeq" id="WP_121021558.1">
    <property type="nucleotide sequence ID" value="NZ_RCCE01000001.1"/>
</dbReference>